<reference evidence="1 2" key="1">
    <citation type="journal article" date="2019" name="Sci. Rep.">
        <title>Orb-weaving spider Araneus ventricosus genome elucidates the spidroin gene catalogue.</title>
        <authorList>
            <person name="Kono N."/>
            <person name="Nakamura H."/>
            <person name="Ohtoshi R."/>
            <person name="Moran D.A.P."/>
            <person name="Shinohara A."/>
            <person name="Yoshida Y."/>
            <person name="Fujiwara M."/>
            <person name="Mori M."/>
            <person name="Tomita M."/>
            <person name="Arakawa K."/>
        </authorList>
    </citation>
    <scope>NUCLEOTIDE SEQUENCE [LARGE SCALE GENOMIC DNA]</scope>
</reference>
<protein>
    <submittedName>
        <fullName evidence="1">Uncharacterized protein</fullName>
    </submittedName>
</protein>
<organism evidence="1 2">
    <name type="scientific">Araneus ventricosus</name>
    <name type="common">Orbweaver spider</name>
    <name type="synonym">Epeira ventricosa</name>
    <dbReference type="NCBI Taxonomy" id="182803"/>
    <lineage>
        <taxon>Eukaryota</taxon>
        <taxon>Metazoa</taxon>
        <taxon>Ecdysozoa</taxon>
        <taxon>Arthropoda</taxon>
        <taxon>Chelicerata</taxon>
        <taxon>Arachnida</taxon>
        <taxon>Araneae</taxon>
        <taxon>Araneomorphae</taxon>
        <taxon>Entelegynae</taxon>
        <taxon>Araneoidea</taxon>
        <taxon>Araneidae</taxon>
        <taxon>Araneus</taxon>
    </lineage>
</organism>
<evidence type="ECO:0000313" key="1">
    <source>
        <dbReference type="EMBL" id="GBM90484.1"/>
    </source>
</evidence>
<gene>
    <name evidence="1" type="ORF">AVEN_51886_1</name>
</gene>
<keyword evidence="2" id="KW-1185">Reference proteome</keyword>
<evidence type="ECO:0000313" key="2">
    <source>
        <dbReference type="Proteomes" id="UP000499080"/>
    </source>
</evidence>
<proteinExistence type="predicted"/>
<comment type="caution">
    <text evidence="1">The sequence shown here is derived from an EMBL/GenBank/DDBJ whole genome shotgun (WGS) entry which is preliminary data.</text>
</comment>
<name>A0A4Y2JKM5_ARAVE</name>
<dbReference type="EMBL" id="BGPR01003623">
    <property type="protein sequence ID" value="GBM90484.1"/>
    <property type="molecule type" value="Genomic_DNA"/>
</dbReference>
<accession>A0A4Y2JKM5</accession>
<sequence length="122" mass="13868">MLFVSAVTGFQSTMENMQKNAAFVSKISIVATDILERADQSMHLQWEFLLSYPQELRLDNHGLELKRRSSHFLAWPRGKRRKASFTELPAEFPAFLPLVDIGCVVLPSVRLLAQFLKGNESC</sequence>
<dbReference type="AlphaFoldDB" id="A0A4Y2JKM5"/>
<dbReference type="Proteomes" id="UP000499080">
    <property type="component" value="Unassembled WGS sequence"/>
</dbReference>